<proteinExistence type="predicted"/>
<evidence type="ECO:0000313" key="2">
    <source>
        <dbReference type="Proteomes" id="UP000234331"/>
    </source>
</evidence>
<dbReference type="Proteomes" id="UP000234331">
    <property type="component" value="Unassembled WGS sequence"/>
</dbReference>
<organism evidence="1 2">
    <name type="scientific">Frankia canadensis</name>
    <dbReference type="NCBI Taxonomy" id="1836972"/>
    <lineage>
        <taxon>Bacteria</taxon>
        <taxon>Bacillati</taxon>
        <taxon>Actinomycetota</taxon>
        <taxon>Actinomycetes</taxon>
        <taxon>Frankiales</taxon>
        <taxon>Frankiaceae</taxon>
        <taxon>Frankia</taxon>
    </lineage>
</organism>
<protein>
    <submittedName>
        <fullName evidence="1">Uncharacterized protein</fullName>
    </submittedName>
</protein>
<sequence length="21" mass="2372">MVLDAFTIPADKDLLHYRGPV</sequence>
<reference evidence="1 2" key="1">
    <citation type="submission" date="2017-06" db="EMBL/GenBank/DDBJ databases">
        <authorList>
            <person name="Kim H.J."/>
            <person name="Triplett B.A."/>
        </authorList>
    </citation>
    <scope>NUCLEOTIDE SEQUENCE [LARGE SCALE GENOMIC DNA]</scope>
    <source>
        <strain evidence="1">FRACA_ARgP5</strain>
    </source>
</reference>
<dbReference type="EMBL" id="FZMO01000169">
    <property type="protein sequence ID" value="SNQ48475.1"/>
    <property type="molecule type" value="Genomic_DNA"/>
</dbReference>
<gene>
    <name evidence="1" type="ORF">FRACA_2500003</name>
</gene>
<accession>A0A2I2KS35</accession>
<keyword evidence="2" id="KW-1185">Reference proteome</keyword>
<dbReference type="AlphaFoldDB" id="A0A2I2KS35"/>
<evidence type="ECO:0000313" key="1">
    <source>
        <dbReference type="EMBL" id="SNQ48475.1"/>
    </source>
</evidence>
<name>A0A2I2KS35_9ACTN</name>